<name>A0A1T4VYI2_9GAMM</name>
<dbReference type="RefSeq" id="WP_143675678.1">
    <property type="nucleotide sequence ID" value="NZ_FUXX01000065.1"/>
</dbReference>
<dbReference type="Proteomes" id="UP000242432">
    <property type="component" value="Unassembled WGS sequence"/>
</dbReference>
<accession>A0A1T4VYI2</accession>
<keyword evidence="2" id="KW-1185">Reference proteome</keyword>
<evidence type="ECO:0000313" key="1">
    <source>
        <dbReference type="EMBL" id="SKA69987.1"/>
    </source>
</evidence>
<protein>
    <submittedName>
        <fullName evidence="1">Uncharacterized protein</fullName>
    </submittedName>
</protein>
<reference evidence="2" key="1">
    <citation type="submission" date="2017-02" db="EMBL/GenBank/DDBJ databases">
        <authorList>
            <person name="Varghese N."/>
            <person name="Submissions S."/>
        </authorList>
    </citation>
    <scope>NUCLEOTIDE SEQUENCE [LARGE SCALE GENOMIC DNA]</scope>
    <source>
        <strain evidence="2">DSM 3072</strain>
    </source>
</reference>
<dbReference type="EMBL" id="FUXX01000065">
    <property type="protein sequence ID" value="SKA69987.1"/>
    <property type="molecule type" value="Genomic_DNA"/>
</dbReference>
<dbReference type="AlphaFoldDB" id="A0A1T4VYI2"/>
<evidence type="ECO:0000313" key="2">
    <source>
        <dbReference type="Proteomes" id="UP000242432"/>
    </source>
</evidence>
<sequence length="66" mass="7608">MSKIAPLPTVYCCKSKNRTYIRTYKNSRVEGKNYPVKTDIRNIAEIANGEGVGRLIFREDFLKENP</sequence>
<proteinExistence type="predicted"/>
<feature type="non-terminal residue" evidence="1">
    <location>
        <position position="66"/>
    </location>
</feature>
<gene>
    <name evidence="1" type="ORF">SAMN02745213_02279</name>
</gene>
<organism evidence="1 2">
    <name type="scientific">Succinivibrio dextrinosolvens DSM 3072</name>
    <dbReference type="NCBI Taxonomy" id="1123324"/>
    <lineage>
        <taxon>Bacteria</taxon>
        <taxon>Pseudomonadati</taxon>
        <taxon>Pseudomonadota</taxon>
        <taxon>Gammaproteobacteria</taxon>
        <taxon>Aeromonadales</taxon>
        <taxon>Succinivibrionaceae</taxon>
        <taxon>Succinivibrio</taxon>
    </lineage>
</organism>